<feature type="region of interest" description="Disordered" evidence="5">
    <location>
        <begin position="1"/>
        <end position="43"/>
    </location>
</feature>
<evidence type="ECO:0000259" key="7">
    <source>
        <dbReference type="Pfam" id="PF00916"/>
    </source>
</evidence>
<feature type="transmembrane region" description="Helical" evidence="6">
    <location>
        <begin position="169"/>
        <end position="186"/>
    </location>
</feature>
<gene>
    <name evidence="8" type="ORF">ONB1V03_LOCUS17128</name>
</gene>
<dbReference type="Pfam" id="PF00916">
    <property type="entry name" value="Sulfate_transp"/>
    <property type="match status" value="1"/>
</dbReference>
<dbReference type="EMBL" id="CAJPVJ010020612">
    <property type="protein sequence ID" value="CAG2177700.1"/>
    <property type="molecule type" value="Genomic_DNA"/>
</dbReference>
<dbReference type="AlphaFoldDB" id="A0A7R9MJS7"/>
<protein>
    <recommendedName>
        <fullName evidence="7">SLC26A/SulP transporter domain-containing protein</fullName>
    </recommendedName>
</protein>
<dbReference type="InterPro" id="IPR001902">
    <property type="entry name" value="SLC26A/SulP_fam"/>
</dbReference>
<dbReference type="InterPro" id="IPR018045">
    <property type="entry name" value="S04_transporter_CS"/>
</dbReference>
<evidence type="ECO:0000256" key="3">
    <source>
        <dbReference type="ARBA" id="ARBA00022989"/>
    </source>
</evidence>
<feature type="non-terminal residue" evidence="8">
    <location>
        <position position="244"/>
    </location>
</feature>
<dbReference type="PROSITE" id="PS01130">
    <property type="entry name" value="SLC26A"/>
    <property type="match status" value="1"/>
</dbReference>
<evidence type="ECO:0000256" key="5">
    <source>
        <dbReference type="SAM" id="MobiDB-lite"/>
    </source>
</evidence>
<keyword evidence="2 6" id="KW-0812">Transmembrane</keyword>
<dbReference type="GO" id="GO:0016020">
    <property type="term" value="C:membrane"/>
    <property type="evidence" value="ECO:0007669"/>
    <property type="project" value="UniProtKB-SubCell"/>
</dbReference>
<dbReference type="PANTHER" id="PTHR11814">
    <property type="entry name" value="SULFATE TRANSPORTER"/>
    <property type="match status" value="1"/>
</dbReference>
<evidence type="ECO:0000256" key="1">
    <source>
        <dbReference type="ARBA" id="ARBA00004141"/>
    </source>
</evidence>
<keyword evidence="3 6" id="KW-1133">Transmembrane helix</keyword>
<feature type="transmembrane region" description="Helical" evidence="6">
    <location>
        <begin position="140"/>
        <end position="162"/>
    </location>
</feature>
<comment type="subcellular location">
    <subcellularLocation>
        <location evidence="1">Membrane</location>
        <topology evidence="1">Multi-pass membrane protein</topology>
    </subcellularLocation>
</comment>
<feature type="compositionally biased region" description="Polar residues" evidence="5">
    <location>
        <begin position="16"/>
        <end position="30"/>
    </location>
</feature>
<sequence>MPSREETIITDEKRCSTLSSRASSVDSSYNIEEDDGHDPQYQDSIQPSLNFSRLAYNLAQFNETYKVMDRKSGSGGQTRRVMAAVRPTCSPDTMKRTLKSVLPITDWLYNYNWKSDFIADLVTGITIAVFQVPQSMGYSLLAHVSPVYGLYSSFFPALIYSFMGSSKHSAIGTFAIVSLMTGSVITDMNASNANPIINQTLTNGSTTPGSVQRQYSNIQMASMIALLIGIYQLLFGIFRMGFVS</sequence>
<feature type="compositionally biased region" description="Basic and acidic residues" evidence="5">
    <location>
        <begin position="1"/>
        <end position="15"/>
    </location>
</feature>
<dbReference type="OrthoDB" id="288203at2759"/>
<feature type="transmembrane region" description="Helical" evidence="6">
    <location>
        <begin position="218"/>
        <end position="238"/>
    </location>
</feature>
<keyword evidence="9" id="KW-1185">Reference proteome</keyword>
<proteinExistence type="predicted"/>
<dbReference type="GO" id="GO:0008271">
    <property type="term" value="F:secondary active sulfate transmembrane transporter activity"/>
    <property type="evidence" value="ECO:0007669"/>
    <property type="project" value="InterPro"/>
</dbReference>
<evidence type="ECO:0000256" key="6">
    <source>
        <dbReference type="SAM" id="Phobius"/>
    </source>
</evidence>
<dbReference type="InterPro" id="IPR011547">
    <property type="entry name" value="SLC26A/SulP_dom"/>
</dbReference>
<evidence type="ECO:0000256" key="4">
    <source>
        <dbReference type="ARBA" id="ARBA00023136"/>
    </source>
</evidence>
<keyword evidence="4 6" id="KW-0472">Membrane</keyword>
<reference evidence="8" key="1">
    <citation type="submission" date="2020-11" db="EMBL/GenBank/DDBJ databases">
        <authorList>
            <person name="Tran Van P."/>
        </authorList>
    </citation>
    <scope>NUCLEOTIDE SEQUENCE</scope>
</reference>
<feature type="domain" description="SLC26A/SulP transporter" evidence="7">
    <location>
        <begin position="117"/>
        <end position="243"/>
    </location>
</feature>
<evidence type="ECO:0000313" key="9">
    <source>
        <dbReference type="Proteomes" id="UP000728032"/>
    </source>
</evidence>
<dbReference type="Proteomes" id="UP000728032">
    <property type="component" value="Unassembled WGS sequence"/>
</dbReference>
<organism evidence="8">
    <name type="scientific">Oppiella nova</name>
    <dbReference type="NCBI Taxonomy" id="334625"/>
    <lineage>
        <taxon>Eukaryota</taxon>
        <taxon>Metazoa</taxon>
        <taxon>Ecdysozoa</taxon>
        <taxon>Arthropoda</taxon>
        <taxon>Chelicerata</taxon>
        <taxon>Arachnida</taxon>
        <taxon>Acari</taxon>
        <taxon>Acariformes</taxon>
        <taxon>Sarcoptiformes</taxon>
        <taxon>Oribatida</taxon>
        <taxon>Brachypylina</taxon>
        <taxon>Oppioidea</taxon>
        <taxon>Oppiidae</taxon>
        <taxon>Oppiella</taxon>
    </lineage>
</organism>
<evidence type="ECO:0000313" key="8">
    <source>
        <dbReference type="EMBL" id="CAD7660562.1"/>
    </source>
</evidence>
<accession>A0A7R9MJS7</accession>
<dbReference type="EMBL" id="OC935437">
    <property type="protein sequence ID" value="CAD7660562.1"/>
    <property type="molecule type" value="Genomic_DNA"/>
</dbReference>
<name>A0A7R9MJS7_9ACAR</name>
<evidence type="ECO:0000256" key="2">
    <source>
        <dbReference type="ARBA" id="ARBA00022692"/>
    </source>
</evidence>